<keyword evidence="2" id="KW-0863">Zinc-finger</keyword>
<dbReference type="GO" id="GO:0003899">
    <property type="term" value="F:DNA-directed RNA polymerase activity"/>
    <property type="evidence" value="ECO:0007669"/>
    <property type="project" value="InterPro"/>
</dbReference>
<dbReference type="eggNOG" id="COG0630">
    <property type="taxonomic scope" value="Bacteria"/>
</dbReference>
<dbReference type="InterPro" id="IPR036977">
    <property type="entry name" value="DNA_primase_Znf_CHC2"/>
</dbReference>
<evidence type="ECO:0000256" key="2">
    <source>
        <dbReference type="ARBA" id="ARBA00022771"/>
    </source>
</evidence>
<proteinExistence type="predicted"/>
<evidence type="ECO:0000313" key="6">
    <source>
        <dbReference type="Proteomes" id="UP000004095"/>
    </source>
</evidence>
<dbReference type="Pfam" id="PF01807">
    <property type="entry name" value="Zn_ribbon_DnaG"/>
    <property type="match status" value="1"/>
</dbReference>
<evidence type="ECO:0000313" key="5">
    <source>
        <dbReference type="EMBL" id="EAY24008.1"/>
    </source>
</evidence>
<keyword evidence="3" id="KW-0862">Zinc</keyword>
<dbReference type="GO" id="GO:0005737">
    <property type="term" value="C:cytoplasm"/>
    <property type="evidence" value="ECO:0007669"/>
    <property type="project" value="TreeGrafter"/>
</dbReference>
<dbReference type="PANTHER" id="PTHR30313:SF2">
    <property type="entry name" value="DNA PRIMASE"/>
    <property type="match status" value="1"/>
</dbReference>
<reference evidence="5" key="1">
    <citation type="submission" date="2007-01" db="EMBL/GenBank/DDBJ databases">
        <authorList>
            <person name="Haygood M."/>
            <person name="Podell S."/>
            <person name="Anderson C."/>
            <person name="Hopkinson B."/>
            <person name="Roe K."/>
            <person name="Barbeau K."/>
            <person name="Gaasterland T."/>
            <person name="Ferriera S."/>
            <person name="Johnson J."/>
            <person name="Kravitz S."/>
            <person name="Beeson K."/>
            <person name="Sutton G."/>
            <person name="Rogers Y.-H."/>
            <person name="Friedman R."/>
            <person name="Frazier M."/>
            <person name="Venter J.C."/>
        </authorList>
    </citation>
    <scope>NUCLEOTIDE SEQUENCE [LARGE SCALE GENOMIC DNA]</scope>
    <source>
        <strain evidence="5">ATCC 23134</strain>
    </source>
</reference>
<keyword evidence="1" id="KW-0479">Metal-binding</keyword>
<dbReference type="OrthoDB" id="9804281at2"/>
<accession>A2A033</accession>
<evidence type="ECO:0000256" key="1">
    <source>
        <dbReference type="ARBA" id="ARBA00022723"/>
    </source>
</evidence>
<dbReference type="Pfam" id="PF13155">
    <property type="entry name" value="Toprim_2"/>
    <property type="match status" value="1"/>
</dbReference>
<keyword evidence="6" id="KW-1185">Reference proteome</keyword>
<dbReference type="EMBL" id="AAWS01000089">
    <property type="protein sequence ID" value="EAY24008.1"/>
    <property type="molecule type" value="Genomic_DNA"/>
</dbReference>
<dbReference type="SMART" id="SM00400">
    <property type="entry name" value="ZnF_CHCC"/>
    <property type="match status" value="1"/>
</dbReference>
<dbReference type="Proteomes" id="UP000004095">
    <property type="component" value="Unassembled WGS sequence"/>
</dbReference>
<protein>
    <submittedName>
        <fullName evidence="5">CHC2 zinc finger domain protein</fullName>
    </submittedName>
</protein>
<sequence length="876" mass="97371">MTIQQIKQNLSITTVLAHYGLSVNGNNRMCCPFHNDTKPSMEVFPKSDTVFCFSSNCEVHGKPIDVIDFVMHQEKLSKHEAILKCKSLLGATGGVGAPSPSLVQAQPAISEKVRVKTMTAAFAHFQKAFAQSKAAQAYMQSRGLEGIQEVGFHDGKLSKPLRAGLDTLGISSAWGRGCIIFPLKNAEGDIVSFYGRSISNEGDQRHFYSTQRQGLYPGYPDAQSTKYLVLTESVIDAASFPVDDDATAVLALYGTNGLTPAHKQLVVQMPHLEEIYLFFDGDDAGRKALKTRADELWKVWLHGASATTQTISSVPTPEGEDVNSLLVAYGEVVEASDEPSIFHHLLSQKTVLYSGGGSAAKVSSNGTTAAPAPGFRFDTSNPKKLVLETLNGRYQLQGAPKPELESMKVTLFIYPASGGSKSRHKVDLYEDRQMEKVAREANAKLGVAYELLLIDLNQLADELEAYRDAELAELAGSQSQGKQPKPVPAALQKDCLALLRSADLMTKLNEHIGACGVVGEEMNRLLLFCVASSYKMPDTLHAIVQGSSGSGKSHLLNAILELMPEEGALDVTRITDRSLYNYGKYDLCNKLFVLQDLDGLSEEALLSFRELISYGKLASSTTTQDLQGRNSGGVKEVYGPVASMAATTKTELYEDNENRCFTLAVNETRVQTKAITDYMNACSAGKVSKKKQLTTKELLQNCVRLLRPHEVVNPYATQLSLPAEVKNPRRLHNLYQSLVKQITLLHQFQRARDDEGRLVATKSDLHWANEILFETIILRIDELDGSLRQFFEQLKNYCFDKGVKLEFTRREVRHKFRIENTRLHRYMHKLHDLEYIKQVGGHVNKGWTYKITYWDDIQALRSRIRQFLADQLSKLK</sequence>
<dbReference type="InterPro" id="IPR050219">
    <property type="entry name" value="DnaG_primase"/>
</dbReference>
<dbReference type="GO" id="GO:0008270">
    <property type="term" value="F:zinc ion binding"/>
    <property type="evidence" value="ECO:0007669"/>
    <property type="project" value="UniProtKB-KW"/>
</dbReference>
<dbReference type="GO" id="GO:0003677">
    <property type="term" value="F:DNA binding"/>
    <property type="evidence" value="ECO:0007669"/>
    <property type="project" value="InterPro"/>
</dbReference>
<dbReference type="RefSeq" id="WP_002705693.1">
    <property type="nucleotide sequence ID" value="NZ_AAWS01000089.1"/>
</dbReference>
<dbReference type="AlphaFoldDB" id="A2A033"/>
<dbReference type="SUPFAM" id="SSF57783">
    <property type="entry name" value="Zinc beta-ribbon"/>
    <property type="match status" value="1"/>
</dbReference>
<evidence type="ECO:0000256" key="3">
    <source>
        <dbReference type="ARBA" id="ARBA00022833"/>
    </source>
</evidence>
<dbReference type="GO" id="GO:0006269">
    <property type="term" value="P:DNA replication, synthesis of primer"/>
    <property type="evidence" value="ECO:0007669"/>
    <property type="project" value="TreeGrafter"/>
</dbReference>
<evidence type="ECO:0000259" key="4">
    <source>
        <dbReference type="SMART" id="SM00400"/>
    </source>
</evidence>
<comment type="caution">
    <text evidence="5">The sequence shown here is derived from an EMBL/GenBank/DDBJ whole genome shotgun (WGS) entry which is preliminary data.</text>
</comment>
<dbReference type="Gene3D" id="3.90.580.10">
    <property type="entry name" value="Zinc finger, CHC2-type domain"/>
    <property type="match status" value="1"/>
</dbReference>
<gene>
    <name evidence="5" type="ORF">M23134_01308</name>
</gene>
<dbReference type="SUPFAM" id="SSF56731">
    <property type="entry name" value="DNA primase core"/>
    <property type="match status" value="1"/>
</dbReference>
<feature type="domain" description="Zinc finger CHC2-type" evidence="4">
    <location>
        <begin position="27"/>
        <end position="86"/>
    </location>
</feature>
<dbReference type="PANTHER" id="PTHR30313">
    <property type="entry name" value="DNA PRIMASE"/>
    <property type="match status" value="1"/>
</dbReference>
<dbReference type="eggNOG" id="COG0358">
    <property type="taxonomic scope" value="Bacteria"/>
</dbReference>
<organism evidence="5 6">
    <name type="scientific">Microscilla marina ATCC 23134</name>
    <dbReference type="NCBI Taxonomy" id="313606"/>
    <lineage>
        <taxon>Bacteria</taxon>
        <taxon>Pseudomonadati</taxon>
        <taxon>Bacteroidota</taxon>
        <taxon>Cytophagia</taxon>
        <taxon>Cytophagales</taxon>
        <taxon>Microscillaceae</taxon>
        <taxon>Microscilla</taxon>
    </lineage>
</organism>
<dbReference type="Gene3D" id="3.40.1360.10">
    <property type="match status" value="1"/>
</dbReference>
<dbReference type="InterPro" id="IPR002694">
    <property type="entry name" value="Znf_CHC2"/>
</dbReference>
<name>A2A033_MICM2</name>